<evidence type="ECO:0000313" key="2">
    <source>
        <dbReference type="Proteomes" id="UP001054945"/>
    </source>
</evidence>
<dbReference type="EMBL" id="BPLR01021636">
    <property type="protein sequence ID" value="GIX91938.1"/>
    <property type="molecule type" value="Genomic_DNA"/>
</dbReference>
<sequence>MSLPRPFCVDSISELAAPTQRCLIIENFRNTFIWHSPSSVSLAGVVLGAVRRMICLELLDILRLRGLAFAIG</sequence>
<name>A0AAV4P7E1_CAEEX</name>
<gene>
    <name evidence="1" type="ORF">CEXT_470151</name>
</gene>
<keyword evidence="2" id="KW-1185">Reference proteome</keyword>
<organism evidence="1 2">
    <name type="scientific">Caerostris extrusa</name>
    <name type="common">Bark spider</name>
    <name type="synonym">Caerostris bankana</name>
    <dbReference type="NCBI Taxonomy" id="172846"/>
    <lineage>
        <taxon>Eukaryota</taxon>
        <taxon>Metazoa</taxon>
        <taxon>Ecdysozoa</taxon>
        <taxon>Arthropoda</taxon>
        <taxon>Chelicerata</taxon>
        <taxon>Arachnida</taxon>
        <taxon>Araneae</taxon>
        <taxon>Araneomorphae</taxon>
        <taxon>Entelegynae</taxon>
        <taxon>Araneoidea</taxon>
        <taxon>Araneidae</taxon>
        <taxon>Caerostris</taxon>
    </lineage>
</organism>
<evidence type="ECO:0000313" key="1">
    <source>
        <dbReference type="EMBL" id="GIX91938.1"/>
    </source>
</evidence>
<accession>A0AAV4P7E1</accession>
<comment type="caution">
    <text evidence="1">The sequence shown here is derived from an EMBL/GenBank/DDBJ whole genome shotgun (WGS) entry which is preliminary data.</text>
</comment>
<reference evidence="1 2" key="1">
    <citation type="submission" date="2021-06" db="EMBL/GenBank/DDBJ databases">
        <title>Caerostris extrusa draft genome.</title>
        <authorList>
            <person name="Kono N."/>
            <person name="Arakawa K."/>
        </authorList>
    </citation>
    <scope>NUCLEOTIDE SEQUENCE [LARGE SCALE GENOMIC DNA]</scope>
</reference>
<proteinExistence type="predicted"/>
<dbReference type="AlphaFoldDB" id="A0AAV4P7E1"/>
<protein>
    <submittedName>
        <fullName evidence="1">Uncharacterized protein</fullName>
    </submittedName>
</protein>
<dbReference type="Proteomes" id="UP001054945">
    <property type="component" value="Unassembled WGS sequence"/>
</dbReference>